<protein>
    <submittedName>
        <fullName evidence="1">Uncharacterized protein</fullName>
    </submittedName>
</protein>
<name>A0A1H5AIY8_9PSED</name>
<dbReference type="RefSeq" id="WP_092321022.1">
    <property type="nucleotide sequence ID" value="NZ_FNTJ01000004.1"/>
</dbReference>
<keyword evidence="2" id="KW-1185">Reference proteome</keyword>
<evidence type="ECO:0000313" key="2">
    <source>
        <dbReference type="Proteomes" id="UP000198982"/>
    </source>
</evidence>
<gene>
    <name evidence="1" type="ORF">SAMN05216178_7081</name>
</gene>
<dbReference type="Proteomes" id="UP000198982">
    <property type="component" value="Unassembled WGS sequence"/>
</dbReference>
<reference evidence="2" key="1">
    <citation type="submission" date="2016-10" db="EMBL/GenBank/DDBJ databases">
        <authorList>
            <person name="Varghese N."/>
            <person name="Submissions S."/>
        </authorList>
    </citation>
    <scope>NUCLEOTIDE SEQUENCE [LARGE SCALE GENOMIC DNA]</scope>
    <source>
        <strain evidence="2">DSM 9751</strain>
    </source>
</reference>
<evidence type="ECO:0000313" key="1">
    <source>
        <dbReference type="EMBL" id="SED41878.1"/>
    </source>
</evidence>
<sequence length="104" mass="11687">MNTSTFLEDADFLTNEDFVSFARGLRKPEAAIMDSQAVIQHPFNVCAVIVLADLIDLIRYELEVIEDDELGSRRGVDLFNEMVANVHSEAEKQLLIDAINDAFI</sequence>
<accession>A0A1H5AIY8</accession>
<dbReference type="AlphaFoldDB" id="A0A1H5AIY8"/>
<organism evidence="1 2">
    <name type="scientific">Pseudomonas saponiphila</name>
    <dbReference type="NCBI Taxonomy" id="556534"/>
    <lineage>
        <taxon>Bacteria</taxon>
        <taxon>Pseudomonadati</taxon>
        <taxon>Pseudomonadota</taxon>
        <taxon>Gammaproteobacteria</taxon>
        <taxon>Pseudomonadales</taxon>
        <taxon>Pseudomonadaceae</taxon>
        <taxon>Pseudomonas</taxon>
    </lineage>
</organism>
<dbReference type="EMBL" id="FNTJ01000004">
    <property type="protein sequence ID" value="SED41878.1"/>
    <property type="molecule type" value="Genomic_DNA"/>
</dbReference>
<proteinExistence type="predicted"/>